<protein>
    <submittedName>
        <fullName evidence="8">Tetratricopeptide repeat protein</fullName>
    </submittedName>
</protein>
<dbReference type="SMART" id="SM00028">
    <property type="entry name" value="TPR"/>
    <property type="match status" value="4"/>
</dbReference>
<evidence type="ECO:0000256" key="6">
    <source>
        <dbReference type="SAM" id="Phobius"/>
    </source>
</evidence>
<dbReference type="Gene3D" id="1.25.40.10">
    <property type="entry name" value="Tetratricopeptide repeat domain"/>
    <property type="match status" value="2"/>
</dbReference>
<keyword evidence="7" id="KW-0732">Signal</keyword>
<feature type="signal peptide" evidence="7">
    <location>
        <begin position="1"/>
        <end position="21"/>
    </location>
</feature>
<comment type="caution">
    <text evidence="8">The sequence shown here is derived from an EMBL/GenBank/DDBJ whole genome shotgun (WGS) entry which is preliminary data.</text>
</comment>
<keyword evidence="4" id="KW-0802">TPR repeat</keyword>
<sequence>MKKILWICIAFMLTFSSALQAKVYLSPILNEAHKLLTVNPEQSLEITKQYISKRKLVSTKSQDYTLSREGSEKTIRTPSTSIEALQIMASAYYALGSQNLAFITLKKAEALAKEYQVTQPLITTELAYAQLLWQWTKDLERVQNHLNEISAQVQKETTNKNWQQETLYQINMLQAEMNGYMGNEVKAKTAFQQAYHYLNSAKTTALTIDYHLRLGQYYLFQDQYDQSLTELLTTYWLAVKESDSVELARTNLLLAKLFYTRQVFDKAIEHATEAADFYDNYPHSIPLSNTVKLMADIFFKQGKYNLALVNYLNVLDNETNQKNIEHVIKLRLDIAKTYLKLFDLTHAETYLEQAKILVEQTDNQQLKSEALLLSAGLSLPKNQTETALSESKKALAIAEKIQNKPLQMQAYQVQSEAYQQKKDYQQALLMQQQYLRLWQSQQDQFNAINEDVFRQQKDIIEKSLHYTGLEDNLIYLNDQYAKYQRATVISIIVAFILLCLVVRRGYLIQKMREEVETQTIDLYQHPRSGLQNLKLLNAKLPKSLERSNAVFEQWRLGELINEPLSDRLNFVMFDFPFLRNIYLKQGYKAGLEIEKQFGEYMTDLIIKPARLYHFSDGLFLYIEPKSDTQNTPDYFCHKIQTWIDQFEPNQNIDRRFRMGMAEYPFLPRAYTAINDKELIDILFIAIYLARKIKKRYPDKSSYWVQLSAIENAPAASFASKDIRHACEQAVEQGLIKIHTSGGHDELAKAILRNDESSLNL</sequence>
<evidence type="ECO:0000256" key="7">
    <source>
        <dbReference type="SAM" id="SignalP"/>
    </source>
</evidence>
<keyword evidence="6" id="KW-0812">Transmembrane</keyword>
<evidence type="ECO:0000313" key="8">
    <source>
        <dbReference type="EMBL" id="MFH0264699.1"/>
    </source>
</evidence>
<evidence type="ECO:0000256" key="4">
    <source>
        <dbReference type="ARBA" id="ARBA00022803"/>
    </source>
</evidence>
<evidence type="ECO:0000256" key="2">
    <source>
        <dbReference type="ARBA" id="ARBA00022490"/>
    </source>
</evidence>
<proteinExistence type="inferred from homology"/>
<keyword evidence="3" id="KW-0677">Repeat</keyword>
<evidence type="ECO:0000313" key="9">
    <source>
        <dbReference type="Proteomes" id="UP001607151"/>
    </source>
</evidence>
<keyword evidence="9" id="KW-1185">Reference proteome</keyword>
<organism evidence="8 9">
    <name type="scientific">Vibrio rumoiensis</name>
    <dbReference type="NCBI Taxonomy" id="76258"/>
    <lineage>
        <taxon>Bacteria</taxon>
        <taxon>Pseudomonadati</taxon>
        <taxon>Pseudomonadota</taxon>
        <taxon>Gammaproteobacteria</taxon>
        <taxon>Vibrionales</taxon>
        <taxon>Vibrionaceae</taxon>
        <taxon>Vibrio</taxon>
    </lineage>
</organism>
<dbReference type="SUPFAM" id="SSF48452">
    <property type="entry name" value="TPR-like"/>
    <property type="match status" value="2"/>
</dbReference>
<dbReference type="Proteomes" id="UP001607151">
    <property type="component" value="Unassembled WGS sequence"/>
</dbReference>
<feature type="chain" id="PRO_5046283697" evidence="7">
    <location>
        <begin position="22"/>
        <end position="760"/>
    </location>
</feature>
<dbReference type="PANTHER" id="PTHR46630">
    <property type="entry name" value="TETRATRICOPEPTIDE REPEAT PROTEIN 29"/>
    <property type="match status" value="1"/>
</dbReference>
<dbReference type="PANTHER" id="PTHR46630:SF1">
    <property type="entry name" value="TETRATRICOPEPTIDE REPEAT PROTEIN 29"/>
    <property type="match status" value="1"/>
</dbReference>
<dbReference type="RefSeq" id="WP_394607299.1">
    <property type="nucleotide sequence ID" value="NZ_JBIHSN010000002.1"/>
</dbReference>
<accession>A0ABW7IUV3</accession>
<keyword evidence="6" id="KW-1133">Transmembrane helix</keyword>
<dbReference type="InterPro" id="IPR019734">
    <property type="entry name" value="TPR_rpt"/>
</dbReference>
<dbReference type="InterPro" id="IPR051476">
    <property type="entry name" value="Bac_ResReg_Asp_Phosphatase"/>
</dbReference>
<evidence type="ECO:0000256" key="3">
    <source>
        <dbReference type="ARBA" id="ARBA00022737"/>
    </source>
</evidence>
<evidence type="ECO:0000256" key="5">
    <source>
        <dbReference type="ARBA" id="ARBA00038253"/>
    </source>
</evidence>
<keyword evidence="2" id="KW-0963">Cytoplasm</keyword>
<comment type="subcellular location">
    <subcellularLocation>
        <location evidence="1">Cytoplasm</location>
    </subcellularLocation>
</comment>
<dbReference type="EMBL" id="JBIHSN010000002">
    <property type="protein sequence ID" value="MFH0264699.1"/>
    <property type="molecule type" value="Genomic_DNA"/>
</dbReference>
<reference evidence="8 9" key="1">
    <citation type="submission" date="2024-10" db="EMBL/GenBank/DDBJ databases">
        <authorList>
            <person name="Yibar A."/>
            <person name="Saticioglu I.B."/>
            <person name="Duman M."/>
            <person name="Ajmi N."/>
            <person name="Gurler F."/>
            <person name="Ay H."/>
            <person name="Onuk E."/>
            <person name="Guler S."/>
            <person name="Romalde J.L."/>
        </authorList>
    </citation>
    <scope>NUCLEOTIDE SEQUENCE [LARGE SCALE GENOMIC DNA]</scope>
    <source>
        <strain evidence="8 9">14-MA-B</strain>
    </source>
</reference>
<name>A0ABW7IUV3_9VIBR</name>
<dbReference type="InterPro" id="IPR011990">
    <property type="entry name" value="TPR-like_helical_dom_sf"/>
</dbReference>
<comment type="similarity">
    <text evidence="5">Belongs to the Rap family.</text>
</comment>
<feature type="transmembrane region" description="Helical" evidence="6">
    <location>
        <begin position="483"/>
        <end position="502"/>
    </location>
</feature>
<evidence type="ECO:0000256" key="1">
    <source>
        <dbReference type="ARBA" id="ARBA00004496"/>
    </source>
</evidence>
<gene>
    <name evidence="8" type="ORF">ACGRQ9_04200</name>
</gene>
<keyword evidence="6" id="KW-0472">Membrane</keyword>